<evidence type="ECO:0000313" key="3">
    <source>
        <dbReference type="Proteomes" id="UP000321337"/>
    </source>
</evidence>
<keyword evidence="1" id="KW-0812">Transmembrane</keyword>
<proteinExistence type="predicted"/>
<gene>
    <name evidence="2" type="ORF">TPL01_18140</name>
</gene>
<dbReference type="OrthoDB" id="9806665at2"/>
<reference evidence="2 3" key="1">
    <citation type="submission" date="2019-07" db="EMBL/GenBank/DDBJ databases">
        <title>Whole genome shotgun sequence of Thiobacillus plumbophilus NBRC 107929.</title>
        <authorList>
            <person name="Hosoyama A."/>
            <person name="Uohara A."/>
            <person name="Ohji S."/>
            <person name="Ichikawa N."/>
        </authorList>
    </citation>
    <scope>NUCLEOTIDE SEQUENCE [LARGE SCALE GENOMIC DNA]</scope>
    <source>
        <strain evidence="2 3">NBRC 107929</strain>
    </source>
</reference>
<evidence type="ECO:0000313" key="2">
    <source>
        <dbReference type="EMBL" id="GEP30676.1"/>
    </source>
</evidence>
<accession>A0A512L872</accession>
<dbReference type="EMBL" id="BKAD01000017">
    <property type="protein sequence ID" value="GEP30676.1"/>
    <property type="molecule type" value="Genomic_DNA"/>
</dbReference>
<name>A0A512L872_9PROT</name>
<dbReference type="Proteomes" id="UP000321337">
    <property type="component" value="Unassembled WGS sequence"/>
</dbReference>
<dbReference type="Pfam" id="PF02325">
    <property type="entry name" value="CCB3_YggT"/>
    <property type="match status" value="2"/>
</dbReference>
<sequence>MLNQALQFVLQNLVNLFLIALLLRFYMQWARVPFRNPFAQFVVKLTDFAVRPLRRVIPGLFGVDMGTLLLALALEFVLLLALFGLDGYPFAAAGSKVLPGFVLLAAVRLSSLAVYTLIGLVVVMAVLSMVNPLSPLMPVFAALAAPLLRPFRRLIAPVANFDLSPLVFLLVCQLVIMLPLAWLERVARSMM</sequence>
<evidence type="ECO:0008006" key="4">
    <source>
        <dbReference type="Google" id="ProtNLM"/>
    </source>
</evidence>
<keyword evidence="1" id="KW-1133">Transmembrane helix</keyword>
<feature type="transmembrane region" description="Helical" evidence="1">
    <location>
        <begin position="133"/>
        <end position="151"/>
    </location>
</feature>
<keyword evidence="3" id="KW-1185">Reference proteome</keyword>
<feature type="transmembrane region" description="Helical" evidence="1">
    <location>
        <begin position="163"/>
        <end position="183"/>
    </location>
</feature>
<dbReference type="RefSeq" id="WP_147072967.1">
    <property type="nucleotide sequence ID" value="NZ_AP021884.1"/>
</dbReference>
<dbReference type="AlphaFoldDB" id="A0A512L872"/>
<feature type="transmembrane region" description="Helical" evidence="1">
    <location>
        <begin position="61"/>
        <end position="85"/>
    </location>
</feature>
<dbReference type="GO" id="GO:0016020">
    <property type="term" value="C:membrane"/>
    <property type="evidence" value="ECO:0007669"/>
    <property type="project" value="InterPro"/>
</dbReference>
<feature type="transmembrane region" description="Helical" evidence="1">
    <location>
        <begin position="6"/>
        <end position="26"/>
    </location>
</feature>
<organism evidence="2 3">
    <name type="scientific">Sulfuriferula plumbiphila</name>
    <dbReference type="NCBI Taxonomy" id="171865"/>
    <lineage>
        <taxon>Bacteria</taxon>
        <taxon>Pseudomonadati</taxon>
        <taxon>Pseudomonadota</taxon>
        <taxon>Betaproteobacteria</taxon>
        <taxon>Nitrosomonadales</taxon>
        <taxon>Sulfuricellaceae</taxon>
        <taxon>Sulfuriferula</taxon>
    </lineage>
</organism>
<evidence type="ECO:0000256" key="1">
    <source>
        <dbReference type="SAM" id="Phobius"/>
    </source>
</evidence>
<feature type="transmembrane region" description="Helical" evidence="1">
    <location>
        <begin position="97"/>
        <end position="126"/>
    </location>
</feature>
<keyword evidence="1" id="KW-0472">Membrane</keyword>
<protein>
    <recommendedName>
        <fullName evidence="4">YggT family protein</fullName>
    </recommendedName>
</protein>
<dbReference type="InterPro" id="IPR003425">
    <property type="entry name" value="CCB3/YggT"/>
</dbReference>
<comment type="caution">
    <text evidence="2">The sequence shown here is derived from an EMBL/GenBank/DDBJ whole genome shotgun (WGS) entry which is preliminary data.</text>
</comment>